<name>A0ABU1F4P1_9RHOB</name>
<accession>A0ABU1F4P1</accession>
<dbReference type="InterPro" id="IPR019226">
    <property type="entry name" value="DUF2158"/>
</dbReference>
<evidence type="ECO:0000313" key="2">
    <source>
        <dbReference type="Proteomes" id="UP001247754"/>
    </source>
</evidence>
<dbReference type="RefSeq" id="WP_310456080.1">
    <property type="nucleotide sequence ID" value="NZ_JAVKPH010000003.1"/>
</dbReference>
<protein>
    <submittedName>
        <fullName evidence="1">DUF2158 domain-containing protein</fullName>
    </submittedName>
</protein>
<gene>
    <name evidence="1" type="ORF">RGD00_04415</name>
</gene>
<proteinExistence type="predicted"/>
<sequence length="59" mass="6527">MTMTKDDLKPGDLVQLKSGGPVMTYEGEAYMTGDALCCWFDGGKRMREGFTFAALKRAE</sequence>
<reference evidence="1 2" key="1">
    <citation type="submission" date="2023-09" db="EMBL/GenBank/DDBJ databases">
        <title>Xinfangfangia sedmenti sp. nov., isolated the sedment.</title>
        <authorList>
            <person name="Xu L."/>
        </authorList>
    </citation>
    <scope>NUCLEOTIDE SEQUENCE [LARGE SCALE GENOMIC DNA]</scope>
    <source>
        <strain evidence="1 2">LG-4</strain>
    </source>
</reference>
<keyword evidence="2" id="KW-1185">Reference proteome</keyword>
<dbReference type="Pfam" id="PF09926">
    <property type="entry name" value="DUF2158"/>
    <property type="match status" value="1"/>
</dbReference>
<evidence type="ECO:0000313" key="1">
    <source>
        <dbReference type="EMBL" id="MDR5651832.1"/>
    </source>
</evidence>
<organism evidence="1 2">
    <name type="scientific">Ruixingdingia sedimenti</name>
    <dbReference type="NCBI Taxonomy" id="3073604"/>
    <lineage>
        <taxon>Bacteria</taxon>
        <taxon>Pseudomonadati</taxon>
        <taxon>Pseudomonadota</taxon>
        <taxon>Alphaproteobacteria</taxon>
        <taxon>Rhodobacterales</taxon>
        <taxon>Paracoccaceae</taxon>
        <taxon>Ruixingdingia</taxon>
    </lineage>
</organism>
<dbReference type="EMBL" id="JAVKPH010000003">
    <property type="protein sequence ID" value="MDR5651832.1"/>
    <property type="molecule type" value="Genomic_DNA"/>
</dbReference>
<comment type="caution">
    <text evidence="1">The sequence shown here is derived from an EMBL/GenBank/DDBJ whole genome shotgun (WGS) entry which is preliminary data.</text>
</comment>
<dbReference type="Proteomes" id="UP001247754">
    <property type="component" value="Unassembled WGS sequence"/>
</dbReference>